<comment type="catalytic activity">
    <reaction evidence="1">
        <text>Hydrolytically removes 5'-nucleotides successively from the 3'-hydroxy termini of 3'-hydroxy-terminated oligonucleotides.</text>
        <dbReference type="EC" id="3.1.4.1"/>
    </reaction>
</comment>
<dbReference type="InterPro" id="IPR011856">
    <property type="entry name" value="tRNA_endonuc-like_dom_sf"/>
</dbReference>
<keyword evidence="10" id="KW-0464">Manganese</keyword>
<evidence type="ECO:0000259" key="11">
    <source>
        <dbReference type="SMART" id="SM00990"/>
    </source>
</evidence>
<gene>
    <name evidence="12" type="ORF">EYC87_09710</name>
</gene>
<evidence type="ECO:0000256" key="1">
    <source>
        <dbReference type="ARBA" id="ARBA00000983"/>
    </source>
</evidence>
<evidence type="ECO:0000313" key="13">
    <source>
        <dbReference type="Proteomes" id="UP001143307"/>
    </source>
</evidence>
<proteinExistence type="inferred from homology"/>
<evidence type="ECO:0000256" key="6">
    <source>
        <dbReference type="ARBA" id="ARBA00022722"/>
    </source>
</evidence>
<dbReference type="EMBL" id="SHNP01000003">
    <property type="protein sequence ID" value="MCX2973853.1"/>
    <property type="molecule type" value="Genomic_DNA"/>
</dbReference>
<evidence type="ECO:0000256" key="3">
    <source>
        <dbReference type="ARBA" id="ARBA00001946"/>
    </source>
</evidence>
<keyword evidence="8" id="KW-0378">Hydrolase</keyword>
<dbReference type="RefSeq" id="WP_279252696.1">
    <property type="nucleotide sequence ID" value="NZ_SHNP01000003.1"/>
</dbReference>
<organism evidence="12 13">
    <name type="scientific">Candidatus Seongchinamella marina</name>
    <dbReference type="NCBI Taxonomy" id="2518990"/>
    <lineage>
        <taxon>Bacteria</taxon>
        <taxon>Pseudomonadati</taxon>
        <taxon>Pseudomonadota</taxon>
        <taxon>Gammaproteobacteria</taxon>
        <taxon>Cellvibrionales</taxon>
        <taxon>Halieaceae</taxon>
        <taxon>Seongchinamella</taxon>
    </lineage>
</organism>
<comment type="caution">
    <text evidence="12">The sequence shown here is derived from an EMBL/GenBank/DDBJ whole genome shotgun (WGS) entry which is preliminary data.</text>
</comment>
<keyword evidence="13" id="KW-1185">Reference proteome</keyword>
<evidence type="ECO:0000256" key="8">
    <source>
        <dbReference type="ARBA" id="ARBA00022801"/>
    </source>
</evidence>
<evidence type="ECO:0000313" key="12">
    <source>
        <dbReference type="EMBL" id="MCX2973853.1"/>
    </source>
</evidence>
<comment type="similarity">
    <text evidence="4">Belongs to the FAN1 family.</text>
</comment>
<name>A0ABT3SV33_9GAMM</name>
<evidence type="ECO:0000256" key="9">
    <source>
        <dbReference type="ARBA" id="ARBA00022842"/>
    </source>
</evidence>
<reference evidence="12" key="1">
    <citation type="submission" date="2019-02" db="EMBL/GenBank/DDBJ databases">
        <authorList>
            <person name="Li S.-H."/>
        </authorList>
    </citation>
    <scope>NUCLEOTIDE SEQUENCE</scope>
    <source>
        <strain evidence="12">IMCC8485</strain>
    </source>
</reference>
<dbReference type="Pfam" id="PF18081">
    <property type="entry name" value="FANC_SAP"/>
    <property type="match status" value="1"/>
</dbReference>
<feature type="domain" description="VRR-NUC" evidence="11">
    <location>
        <begin position="428"/>
        <end position="537"/>
    </location>
</feature>
<dbReference type="InterPro" id="IPR040603">
    <property type="entry name" value="FAN1_SAP_bact"/>
</dbReference>
<dbReference type="Pfam" id="PF21315">
    <property type="entry name" value="FAN1_HTH"/>
    <property type="match status" value="1"/>
</dbReference>
<dbReference type="Gene3D" id="3.40.1350.10">
    <property type="match status" value="1"/>
</dbReference>
<keyword evidence="9" id="KW-0460">Magnesium</keyword>
<evidence type="ECO:0000256" key="10">
    <source>
        <dbReference type="ARBA" id="ARBA00023211"/>
    </source>
</evidence>
<dbReference type="EC" id="3.1.4.1" evidence="5"/>
<dbReference type="InterPro" id="IPR033315">
    <property type="entry name" value="Fan1-like"/>
</dbReference>
<dbReference type="Pfam" id="PF08774">
    <property type="entry name" value="VRR_NUC"/>
    <property type="match status" value="1"/>
</dbReference>
<dbReference type="InterPro" id="IPR014883">
    <property type="entry name" value="VRR_NUC"/>
</dbReference>
<evidence type="ECO:0000256" key="2">
    <source>
        <dbReference type="ARBA" id="ARBA00001936"/>
    </source>
</evidence>
<dbReference type="PANTHER" id="PTHR15749">
    <property type="entry name" value="FANCONI-ASSOCIATED NUCLEASE 1"/>
    <property type="match status" value="1"/>
</dbReference>
<evidence type="ECO:0000256" key="7">
    <source>
        <dbReference type="ARBA" id="ARBA00022723"/>
    </source>
</evidence>
<dbReference type="Proteomes" id="UP001143307">
    <property type="component" value="Unassembled WGS sequence"/>
</dbReference>
<keyword evidence="7" id="KW-0479">Metal-binding</keyword>
<dbReference type="InterPro" id="IPR049125">
    <property type="entry name" value="FAN1-like_WH"/>
</dbReference>
<keyword evidence="6" id="KW-0540">Nuclease</keyword>
<comment type="cofactor">
    <cofactor evidence="2">
        <name>Mn(2+)</name>
        <dbReference type="ChEBI" id="CHEBI:29035"/>
    </cofactor>
</comment>
<evidence type="ECO:0000256" key="5">
    <source>
        <dbReference type="ARBA" id="ARBA00012029"/>
    </source>
</evidence>
<comment type="cofactor">
    <cofactor evidence="3">
        <name>Mg(2+)</name>
        <dbReference type="ChEBI" id="CHEBI:18420"/>
    </cofactor>
</comment>
<sequence length="540" mass="62587">MPELSLYYYRDNFLQLLDTVEDLYSDLLIADELEFLNTYRELPFAGQCLYVRLVSRVGPWFRERRLNYPELDDIKAALNALLDSGLLLEASRLSSEELGRLCTRSELATIFSLGAGSKADLLAQIAEQEGLSALLAFDGQRVVAPAHVSIVELMQLLFFGNHYQGMTDFVLSDLGVARYYPYRLDRSRRLFPGRRELEEYLTCIERTERWKLLQEESHASSMLEFANELLAESPRYVTSQRRWCRLCNGLARQLERDGHDGTAIRLYAVSQLHPARERKARLLERVGEHREALALCQAIEVEPWCEDERDAAQRIGSRLLRKLEGTKIVRSRDSFVEAELVLSRSELGVEKQVARALSCDWQGVHYVENRLMNALFGLAFWQQIFAPVAGAFNNRFQSVPADMYEQTFRSSRQELIDERLLELEALDLAEELPRCWRLYHDYQCRWISWKYLNEPLVAAASSVIPKNDLLAIWRRMLFDPRENRRGFPDLLALGTEPGDYQMIEVKGPGDALQDSQKRWLRFFQQEDIPASIVWVRWADA</sequence>
<protein>
    <recommendedName>
        <fullName evidence="5">phosphodiesterase I</fullName>
        <ecNumber evidence="5">3.1.4.1</ecNumber>
    </recommendedName>
</protein>
<dbReference type="SMART" id="SM00990">
    <property type="entry name" value="VRR_NUC"/>
    <property type="match status" value="1"/>
</dbReference>
<dbReference type="PANTHER" id="PTHR15749:SF4">
    <property type="entry name" value="FANCONI-ASSOCIATED NUCLEASE 1"/>
    <property type="match status" value="1"/>
</dbReference>
<evidence type="ECO:0000256" key="4">
    <source>
        <dbReference type="ARBA" id="ARBA00005533"/>
    </source>
</evidence>
<accession>A0ABT3SV33</accession>